<dbReference type="HOGENOM" id="CLU_2088079_0_0_1"/>
<evidence type="ECO:0000313" key="3">
    <source>
        <dbReference type="Proteomes" id="UP000017836"/>
    </source>
</evidence>
<keyword evidence="3" id="KW-1185">Reference proteome</keyword>
<dbReference type="Proteomes" id="UP000017836">
    <property type="component" value="Unassembled WGS sequence"/>
</dbReference>
<proteinExistence type="predicted"/>
<gene>
    <name evidence="2" type="ORF">AMTR_s00029p00101730</name>
</gene>
<organism evidence="2 3">
    <name type="scientific">Amborella trichopoda</name>
    <dbReference type="NCBI Taxonomy" id="13333"/>
    <lineage>
        <taxon>Eukaryota</taxon>
        <taxon>Viridiplantae</taxon>
        <taxon>Streptophyta</taxon>
        <taxon>Embryophyta</taxon>
        <taxon>Tracheophyta</taxon>
        <taxon>Spermatophyta</taxon>
        <taxon>Magnoliopsida</taxon>
        <taxon>Amborellales</taxon>
        <taxon>Amborellaceae</taxon>
        <taxon>Amborella</taxon>
    </lineage>
</organism>
<accession>W1PQH0</accession>
<dbReference type="EMBL" id="KI392980">
    <property type="protein sequence ID" value="ERN09465.1"/>
    <property type="molecule type" value="Genomic_DNA"/>
</dbReference>
<sequence>MSHTVRLVKQDQGPLIGEKAANKRSTPSFRGPDMEHAQVLLKGAKRANHFFLKLIMPTTSSFGENRNKQNIYQGQNPGDDTSTFEPEPKHTSFQLLECSTSLSTLDTFLEPRLVLEP</sequence>
<evidence type="ECO:0000313" key="2">
    <source>
        <dbReference type="EMBL" id="ERN09465.1"/>
    </source>
</evidence>
<feature type="region of interest" description="Disordered" evidence="1">
    <location>
        <begin position="1"/>
        <end position="31"/>
    </location>
</feature>
<dbReference type="Gramene" id="ERN09465">
    <property type="protein sequence ID" value="ERN09465"/>
    <property type="gene ID" value="AMTR_s00029p00101730"/>
</dbReference>
<evidence type="ECO:0000256" key="1">
    <source>
        <dbReference type="SAM" id="MobiDB-lite"/>
    </source>
</evidence>
<feature type="compositionally biased region" description="Polar residues" evidence="1">
    <location>
        <begin position="63"/>
        <end position="84"/>
    </location>
</feature>
<dbReference type="AlphaFoldDB" id="W1PQH0"/>
<feature type="region of interest" description="Disordered" evidence="1">
    <location>
        <begin position="63"/>
        <end position="90"/>
    </location>
</feature>
<protein>
    <submittedName>
        <fullName evidence="2">Uncharacterized protein</fullName>
    </submittedName>
</protein>
<reference evidence="3" key="1">
    <citation type="journal article" date="2013" name="Science">
        <title>The Amborella genome and the evolution of flowering plants.</title>
        <authorList>
            <consortium name="Amborella Genome Project"/>
        </authorList>
    </citation>
    <scope>NUCLEOTIDE SEQUENCE [LARGE SCALE GENOMIC DNA]</scope>
</reference>
<name>W1PQH0_AMBTC</name>